<reference evidence="1" key="1">
    <citation type="submission" date="2018-02" db="EMBL/GenBank/DDBJ databases">
        <title>Rhizophora mucronata_Transcriptome.</title>
        <authorList>
            <person name="Meera S.P."/>
            <person name="Sreeshan A."/>
            <person name="Augustine A."/>
        </authorList>
    </citation>
    <scope>NUCLEOTIDE SEQUENCE</scope>
    <source>
        <tissue evidence="1">Leaf</tissue>
    </source>
</reference>
<dbReference type="EMBL" id="GGEC01065719">
    <property type="protein sequence ID" value="MBX46203.1"/>
    <property type="molecule type" value="Transcribed_RNA"/>
</dbReference>
<accession>A0A2P2NUT6</accession>
<evidence type="ECO:0000313" key="1">
    <source>
        <dbReference type="EMBL" id="MBX46203.1"/>
    </source>
</evidence>
<sequence length="10" mass="1094">MSLVSAWVSD</sequence>
<proteinExistence type="predicted"/>
<name>A0A2P2NUT6_RHIMU</name>
<protein>
    <submittedName>
        <fullName evidence="1">Uncharacterized protein</fullName>
    </submittedName>
</protein>
<organism evidence="1">
    <name type="scientific">Rhizophora mucronata</name>
    <name type="common">Asiatic mangrove</name>
    <dbReference type="NCBI Taxonomy" id="61149"/>
    <lineage>
        <taxon>Eukaryota</taxon>
        <taxon>Viridiplantae</taxon>
        <taxon>Streptophyta</taxon>
        <taxon>Embryophyta</taxon>
        <taxon>Tracheophyta</taxon>
        <taxon>Spermatophyta</taxon>
        <taxon>Magnoliopsida</taxon>
        <taxon>eudicotyledons</taxon>
        <taxon>Gunneridae</taxon>
        <taxon>Pentapetalae</taxon>
        <taxon>rosids</taxon>
        <taxon>fabids</taxon>
        <taxon>Malpighiales</taxon>
        <taxon>Rhizophoraceae</taxon>
        <taxon>Rhizophora</taxon>
    </lineage>
</organism>